<dbReference type="Gene3D" id="1.10.10.60">
    <property type="entry name" value="Homeodomain-like"/>
    <property type="match status" value="2"/>
</dbReference>
<name>R0AHS5_9FIRM</name>
<evidence type="ECO:0000256" key="1">
    <source>
        <dbReference type="ARBA" id="ARBA00023015"/>
    </source>
</evidence>
<dbReference type="AlphaFoldDB" id="R0AHS5"/>
<evidence type="ECO:0000313" key="5">
    <source>
        <dbReference type="EMBL" id="ENZ51770.1"/>
    </source>
</evidence>
<reference evidence="5 6" key="1">
    <citation type="submission" date="2013-01" db="EMBL/GenBank/DDBJ databases">
        <title>The Genome Sequence of Clostridium bolteae 90A9.</title>
        <authorList>
            <consortium name="The Broad Institute Genome Sequencing Platform"/>
            <person name="Earl A."/>
            <person name="Ward D."/>
            <person name="Feldgarden M."/>
            <person name="Gevers D."/>
            <person name="Courvalin P."/>
            <person name="Lambert T."/>
            <person name="Walker B."/>
            <person name="Young S.K."/>
            <person name="Zeng Q."/>
            <person name="Gargeya S."/>
            <person name="Fitzgerald M."/>
            <person name="Haas B."/>
            <person name="Abouelleil A."/>
            <person name="Alvarado L."/>
            <person name="Arachchi H.M."/>
            <person name="Berlin A.M."/>
            <person name="Chapman S.B."/>
            <person name="Dewar J."/>
            <person name="Goldberg J."/>
            <person name="Griggs A."/>
            <person name="Gujja S."/>
            <person name="Hansen M."/>
            <person name="Howarth C."/>
            <person name="Imamovic A."/>
            <person name="Larimer J."/>
            <person name="McCowan C."/>
            <person name="Murphy C."/>
            <person name="Neiman D."/>
            <person name="Pearson M."/>
            <person name="Priest M."/>
            <person name="Roberts A."/>
            <person name="Saif S."/>
            <person name="Shea T."/>
            <person name="Sisk P."/>
            <person name="Sykes S."/>
            <person name="Wortman J."/>
            <person name="Nusbaum C."/>
            <person name="Birren B."/>
        </authorList>
    </citation>
    <scope>NUCLEOTIDE SEQUENCE [LARGE SCALE GENOMIC DNA]</scope>
    <source>
        <strain evidence="5 6">90A9</strain>
    </source>
</reference>
<dbReference type="GO" id="GO:0043565">
    <property type="term" value="F:sequence-specific DNA binding"/>
    <property type="evidence" value="ECO:0007669"/>
    <property type="project" value="InterPro"/>
</dbReference>
<dbReference type="SUPFAM" id="SSF51182">
    <property type="entry name" value="RmlC-like cupins"/>
    <property type="match status" value="1"/>
</dbReference>
<protein>
    <recommendedName>
        <fullName evidence="4">HTH araC/xylS-type domain-containing protein</fullName>
    </recommendedName>
</protein>
<dbReference type="InterPro" id="IPR020449">
    <property type="entry name" value="Tscrpt_reg_AraC-type_HTH"/>
</dbReference>
<dbReference type="InterPro" id="IPR013096">
    <property type="entry name" value="Cupin_2"/>
</dbReference>
<evidence type="ECO:0000256" key="2">
    <source>
        <dbReference type="ARBA" id="ARBA00023125"/>
    </source>
</evidence>
<gene>
    <name evidence="5" type="ORF">HMPREF1085_01965</name>
</gene>
<dbReference type="OrthoDB" id="9778008at2"/>
<dbReference type="RefSeq" id="WP_002575262.1">
    <property type="nucleotide sequence ID" value="NZ_KB851182.1"/>
</dbReference>
<dbReference type="InterPro" id="IPR018060">
    <property type="entry name" value="HTH_AraC"/>
</dbReference>
<dbReference type="InterPro" id="IPR009057">
    <property type="entry name" value="Homeodomain-like_sf"/>
</dbReference>
<evidence type="ECO:0000256" key="3">
    <source>
        <dbReference type="ARBA" id="ARBA00023163"/>
    </source>
</evidence>
<dbReference type="SUPFAM" id="SSF46689">
    <property type="entry name" value="Homeodomain-like"/>
    <property type="match status" value="2"/>
</dbReference>
<dbReference type="GO" id="GO:0003700">
    <property type="term" value="F:DNA-binding transcription factor activity"/>
    <property type="evidence" value="ECO:0007669"/>
    <property type="project" value="InterPro"/>
</dbReference>
<dbReference type="Proteomes" id="UP000013126">
    <property type="component" value="Unassembled WGS sequence"/>
</dbReference>
<keyword evidence="3" id="KW-0804">Transcription</keyword>
<proteinExistence type="predicted"/>
<organism evidence="5 6">
    <name type="scientific">Enterocloster bolteae 90A9</name>
    <dbReference type="NCBI Taxonomy" id="997894"/>
    <lineage>
        <taxon>Bacteria</taxon>
        <taxon>Bacillati</taxon>
        <taxon>Bacillota</taxon>
        <taxon>Clostridia</taxon>
        <taxon>Lachnospirales</taxon>
        <taxon>Lachnospiraceae</taxon>
        <taxon>Enterocloster</taxon>
    </lineage>
</organism>
<sequence length="298" mass="34813">MNSNISYNKIITDENLMETIQHGSNNYPFNFYYDNLSQFDFNCIEWHWHTELEFVYIESGTVTFWIGEKQFDLSERNGVFINSKTLHRFYSAAEAVIPNFVCMPSFIAAPDSLIYQKYILPVLSSFLIFHEEVPWQAEALSIIKQIIAVQDCVSSCELSTSSLIQRLWLVIYENADITEVKDQMIDSASSQARLQLMMQYIHQNYSHNISLEELAAHARISKSTALNLFRKFLHITPINYLIHYRLNEAALLLSKTEKKINAISYETGFNNVDYFCRLFKKHYDLTPTEYRKKKSANL</sequence>
<keyword evidence="2" id="KW-0238">DNA-binding</keyword>
<keyword evidence="1" id="KW-0805">Transcription regulation</keyword>
<comment type="caution">
    <text evidence="5">The sequence shown here is derived from an EMBL/GenBank/DDBJ whole genome shotgun (WGS) entry which is preliminary data.</text>
</comment>
<dbReference type="InterPro" id="IPR018062">
    <property type="entry name" value="HTH_AraC-typ_CS"/>
</dbReference>
<dbReference type="HOGENOM" id="CLU_000445_88_3_9"/>
<evidence type="ECO:0000259" key="4">
    <source>
        <dbReference type="PROSITE" id="PS01124"/>
    </source>
</evidence>
<accession>R0AHS5</accession>
<dbReference type="PRINTS" id="PR00032">
    <property type="entry name" value="HTHARAC"/>
</dbReference>
<feature type="domain" description="HTH araC/xylS-type" evidence="4">
    <location>
        <begin position="195"/>
        <end position="293"/>
    </location>
</feature>
<dbReference type="GeneID" id="23113065"/>
<dbReference type="PANTHER" id="PTHR43280">
    <property type="entry name" value="ARAC-FAMILY TRANSCRIPTIONAL REGULATOR"/>
    <property type="match status" value="1"/>
</dbReference>
<keyword evidence="6" id="KW-1185">Reference proteome</keyword>
<dbReference type="InterPro" id="IPR014710">
    <property type="entry name" value="RmlC-like_jellyroll"/>
</dbReference>
<dbReference type="PROSITE" id="PS01124">
    <property type="entry name" value="HTH_ARAC_FAMILY_2"/>
    <property type="match status" value="1"/>
</dbReference>
<dbReference type="Pfam" id="PF07883">
    <property type="entry name" value="Cupin_2"/>
    <property type="match status" value="1"/>
</dbReference>
<evidence type="ECO:0000313" key="6">
    <source>
        <dbReference type="Proteomes" id="UP000013126"/>
    </source>
</evidence>
<dbReference type="SMART" id="SM00342">
    <property type="entry name" value="HTH_ARAC"/>
    <property type="match status" value="1"/>
</dbReference>
<dbReference type="InterPro" id="IPR011051">
    <property type="entry name" value="RmlC_Cupin_sf"/>
</dbReference>
<dbReference type="Gene3D" id="2.60.120.10">
    <property type="entry name" value="Jelly Rolls"/>
    <property type="match status" value="1"/>
</dbReference>
<dbReference type="PANTHER" id="PTHR43280:SF28">
    <property type="entry name" value="HTH-TYPE TRANSCRIPTIONAL ACTIVATOR RHAS"/>
    <property type="match status" value="1"/>
</dbReference>
<dbReference type="EMBL" id="AGYH01000004">
    <property type="protein sequence ID" value="ENZ51770.1"/>
    <property type="molecule type" value="Genomic_DNA"/>
</dbReference>
<dbReference type="PATRIC" id="fig|997894.4.peg.2090"/>
<dbReference type="Pfam" id="PF12833">
    <property type="entry name" value="HTH_18"/>
    <property type="match status" value="1"/>
</dbReference>
<dbReference type="PROSITE" id="PS00041">
    <property type="entry name" value="HTH_ARAC_FAMILY_1"/>
    <property type="match status" value="1"/>
</dbReference>